<proteinExistence type="predicted"/>
<evidence type="ECO:0000256" key="1">
    <source>
        <dbReference type="SAM" id="MobiDB-lite"/>
    </source>
</evidence>
<dbReference type="EMBL" id="GIFC01002078">
    <property type="protein sequence ID" value="MXU84161.1"/>
    <property type="molecule type" value="Transcribed_RNA"/>
</dbReference>
<dbReference type="AlphaFoldDB" id="A0A6B0U1F5"/>
<protein>
    <submittedName>
        <fullName evidence="2">Uncharacterized protein</fullName>
    </submittedName>
</protein>
<name>A0A6B0U1F5_IXORI</name>
<sequence>MQSHHALLSLPILNTSEGGNPNRKSLAAPLGMNMSRKPALAAALVESTFFDSRYEELFQVIENNIRLICLKTVDFLLHR</sequence>
<evidence type="ECO:0000313" key="2">
    <source>
        <dbReference type="EMBL" id="MXU84161.1"/>
    </source>
</evidence>
<organism evidence="2">
    <name type="scientific">Ixodes ricinus</name>
    <name type="common">Common tick</name>
    <name type="synonym">Acarus ricinus</name>
    <dbReference type="NCBI Taxonomy" id="34613"/>
    <lineage>
        <taxon>Eukaryota</taxon>
        <taxon>Metazoa</taxon>
        <taxon>Ecdysozoa</taxon>
        <taxon>Arthropoda</taxon>
        <taxon>Chelicerata</taxon>
        <taxon>Arachnida</taxon>
        <taxon>Acari</taxon>
        <taxon>Parasitiformes</taxon>
        <taxon>Ixodida</taxon>
        <taxon>Ixodoidea</taxon>
        <taxon>Ixodidae</taxon>
        <taxon>Ixodinae</taxon>
        <taxon>Ixodes</taxon>
    </lineage>
</organism>
<feature type="compositionally biased region" description="Polar residues" evidence="1">
    <location>
        <begin position="12"/>
        <end position="23"/>
    </location>
</feature>
<accession>A0A6B0U1F5</accession>
<reference evidence="2" key="1">
    <citation type="submission" date="2019-12" db="EMBL/GenBank/DDBJ databases">
        <title>An insight into the sialome of adult female Ixodes ricinus ticks feeding for 6 days.</title>
        <authorList>
            <person name="Perner J."/>
            <person name="Ribeiro J.M.C."/>
        </authorList>
    </citation>
    <scope>NUCLEOTIDE SEQUENCE</scope>
    <source>
        <strain evidence="2">Semi-engorged</strain>
        <tissue evidence="2">Salivary glands</tissue>
    </source>
</reference>
<feature type="region of interest" description="Disordered" evidence="1">
    <location>
        <begin position="1"/>
        <end position="28"/>
    </location>
</feature>